<dbReference type="InterPro" id="IPR006680">
    <property type="entry name" value="Amidohydro-rel"/>
</dbReference>
<keyword evidence="6 8" id="KW-0378">Hydrolase</keyword>
<feature type="binding site" description="via carbamate group" evidence="8">
    <location>
        <position position="146"/>
    </location>
    <ligand>
        <name>Zn(2+)</name>
        <dbReference type="ChEBI" id="CHEBI:29105"/>
        <label>1</label>
    </ligand>
</feature>
<dbReference type="PANTHER" id="PTHR43668">
    <property type="entry name" value="ALLANTOINASE"/>
    <property type="match status" value="1"/>
</dbReference>
<keyword evidence="7 8" id="KW-0862">Zinc</keyword>
<comment type="subunit">
    <text evidence="3 8">Homotetramer.</text>
</comment>
<evidence type="ECO:0000256" key="1">
    <source>
        <dbReference type="ARBA" id="ARBA00002368"/>
    </source>
</evidence>
<dbReference type="SUPFAM" id="SSF51556">
    <property type="entry name" value="Metallo-dependent hydrolases"/>
    <property type="match status" value="1"/>
</dbReference>
<dbReference type="SUPFAM" id="SSF51338">
    <property type="entry name" value="Composite domain of metallo-dependent hydrolases"/>
    <property type="match status" value="1"/>
</dbReference>
<feature type="binding site" description="via carbamate group" evidence="8">
    <location>
        <position position="146"/>
    </location>
    <ligand>
        <name>Zn(2+)</name>
        <dbReference type="ChEBI" id="CHEBI:29105"/>
        <label>2</label>
    </ligand>
</feature>
<gene>
    <name evidence="8" type="primary">allB</name>
    <name evidence="10" type="ORF">AVDCRST_MAG25-1400</name>
</gene>
<dbReference type="NCBIfam" id="TIGR03178">
    <property type="entry name" value="allantoinase"/>
    <property type="match status" value="1"/>
</dbReference>
<feature type="binding site" evidence="8">
    <location>
        <position position="182"/>
    </location>
    <ligand>
        <name>Zn(2+)</name>
        <dbReference type="ChEBI" id="CHEBI:29105"/>
        <label>2</label>
    </ligand>
</feature>
<comment type="similarity">
    <text evidence="8">Belongs to the metallo-dependent hydrolases superfamily. Allantoinase family.</text>
</comment>
<comment type="similarity">
    <text evidence="2">Belongs to the metallo-dependent hydrolases superfamily. DHOase family. Class I DHOase subfamily.</text>
</comment>
<dbReference type="InterPro" id="IPR002195">
    <property type="entry name" value="Dihydroorotase_CS"/>
</dbReference>
<sequence length="452" mass="47460">MAAHDLILRGGTVVGAGEPADVAVSDGTVSAVSPEIEGAGTEEVDARGLLVFPGAIDAHVHFNEPGRAGWEGFATGTRALAAGGTTSFVEMPLNAQPPTVDAESFDLKLGAARASSLVDFALFGGLVPGPVDRLDELAERGVVGFKAFMSTSGTADFPPADDLTLYEGMERAAALGLPVLVHAENREMTDALAARARAASRTTVRDYLDSRPVAAELEAIARAIFFAGETGCSLHVVHVSTGRGVALVAAARARGVDVTCETCPHYLLLTDEDAEEIGALAKCAPPLRPRGDLESLWERVVGGDVSFVASDHSPSPPELKVGGDFFGIWGGISGCQSLLNAMLEEGHHERNLPLSRVAELVSGNVAARFGLAGKGRVEVGADADLALVEPGASFVLGEDYLFYRHKGSPFVGRRFRGRVARTVLRGRTVFRDGEIVSRPIGRLLRPRRPAGP</sequence>
<dbReference type="InterPro" id="IPR050138">
    <property type="entry name" value="DHOase/Allantoinase_Hydrolase"/>
</dbReference>
<protein>
    <recommendedName>
        <fullName evidence="8">Allantoinase</fullName>
        <ecNumber evidence="8">3.5.2.5</ecNumber>
    </recommendedName>
    <alternativeName>
        <fullName evidence="8">Allantoin-utilizing enzyme</fullName>
    </alternativeName>
</protein>
<dbReference type="Gene3D" id="2.30.40.10">
    <property type="entry name" value="Urease, subunit C, domain 1"/>
    <property type="match status" value="1"/>
</dbReference>
<proteinExistence type="inferred from homology"/>
<accession>A0A6J4R5R3</accession>
<keyword evidence="5 8" id="KW-0479">Metal-binding</keyword>
<dbReference type="EMBL" id="CADCVI010000086">
    <property type="protein sequence ID" value="CAA9464979.1"/>
    <property type="molecule type" value="Genomic_DNA"/>
</dbReference>
<comment type="pathway">
    <text evidence="8">Nitrogen metabolism; (S)-allantoin degradation; allantoate from (S)-allantoin: step 1/1.</text>
</comment>
<dbReference type="InterPro" id="IPR017593">
    <property type="entry name" value="Allantoinase"/>
</dbReference>
<organism evidence="10">
    <name type="scientific">uncultured Rubrobacteraceae bacterium</name>
    <dbReference type="NCBI Taxonomy" id="349277"/>
    <lineage>
        <taxon>Bacteria</taxon>
        <taxon>Bacillati</taxon>
        <taxon>Actinomycetota</taxon>
        <taxon>Rubrobacteria</taxon>
        <taxon>Rubrobacterales</taxon>
        <taxon>Rubrobacteraceae</taxon>
        <taxon>environmental samples</taxon>
    </lineage>
</organism>
<dbReference type="GO" id="GO:0050897">
    <property type="term" value="F:cobalt ion binding"/>
    <property type="evidence" value="ECO:0007669"/>
    <property type="project" value="InterPro"/>
</dbReference>
<evidence type="ECO:0000256" key="4">
    <source>
        <dbReference type="ARBA" id="ARBA00022631"/>
    </source>
</evidence>
<comment type="function">
    <text evidence="1">Catalyzes the reversible cyclization of carbamoyl aspartate to dihydroorotate.</text>
</comment>
<evidence type="ECO:0000256" key="8">
    <source>
        <dbReference type="HAMAP-Rule" id="MF_01645"/>
    </source>
</evidence>
<dbReference type="GO" id="GO:0008270">
    <property type="term" value="F:zinc ion binding"/>
    <property type="evidence" value="ECO:0007669"/>
    <property type="project" value="InterPro"/>
</dbReference>
<evidence type="ECO:0000256" key="3">
    <source>
        <dbReference type="ARBA" id="ARBA00011881"/>
    </source>
</evidence>
<reference evidence="10" key="1">
    <citation type="submission" date="2020-02" db="EMBL/GenBank/DDBJ databases">
        <authorList>
            <person name="Meier V. D."/>
        </authorList>
    </citation>
    <scope>NUCLEOTIDE SEQUENCE</scope>
    <source>
        <strain evidence="10">AVDCRST_MAG25</strain>
    </source>
</reference>
<dbReference type="GO" id="GO:0005737">
    <property type="term" value="C:cytoplasm"/>
    <property type="evidence" value="ECO:0007669"/>
    <property type="project" value="TreeGrafter"/>
</dbReference>
<dbReference type="PROSITE" id="PS00482">
    <property type="entry name" value="DIHYDROOROTASE_1"/>
    <property type="match status" value="1"/>
</dbReference>
<keyword evidence="4 8" id="KW-0659">Purine metabolism</keyword>
<comment type="catalytic activity">
    <reaction evidence="8">
        <text>(S)-allantoin + H2O = allantoate + H(+)</text>
        <dbReference type="Rhea" id="RHEA:17029"/>
        <dbReference type="ChEBI" id="CHEBI:15377"/>
        <dbReference type="ChEBI" id="CHEBI:15378"/>
        <dbReference type="ChEBI" id="CHEBI:15678"/>
        <dbReference type="ChEBI" id="CHEBI:17536"/>
        <dbReference type="EC" id="3.5.2.5"/>
    </reaction>
</comment>
<comment type="function">
    <text evidence="8">Catalyzes the conversion of allantoin (5-ureidohydantoin) to allantoic acid by hydrolytic cleavage of the five-member hydantoin ring.</text>
</comment>
<comment type="cofactor">
    <cofactor evidence="8">
        <name>Zn(2+)</name>
        <dbReference type="ChEBI" id="CHEBI:29105"/>
    </cofactor>
    <text evidence="8">Binds 2 Zn(2+) ions per subunit.</text>
</comment>
<name>A0A6J4R5R3_9ACTN</name>
<feature type="binding site" evidence="8">
    <location>
        <position position="238"/>
    </location>
    <ligand>
        <name>Zn(2+)</name>
        <dbReference type="ChEBI" id="CHEBI:29105"/>
        <label>2</label>
    </ligand>
</feature>
<evidence type="ECO:0000256" key="5">
    <source>
        <dbReference type="ARBA" id="ARBA00022723"/>
    </source>
</evidence>
<evidence type="ECO:0000259" key="9">
    <source>
        <dbReference type="Pfam" id="PF01979"/>
    </source>
</evidence>
<dbReference type="EC" id="3.5.2.5" evidence="8"/>
<evidence type="ECO:0000256" key="2">
    <source>
        <dbReference type="ARBA" id="ARBA00010286"/>
    </source>
</evidence>
<dbReference type="Gene3D" id="3.20.20.140">
    <property type="entry name" value="Metal-dependent hydrolases"/>
    <property type="match status" value="1"/>
</dbReference>
<evidence type="ECO:0000256" key="7">
    <source>
        <dbReference type="ARBA" id="ARBA00022833"/>
    </source>
</evidence>
<feature type="modified residue" description="N6-carboxylysine" evidence="8">
    <location>
        <position position="146"/>
    </location>
</feature>
<dbReference type="InterPro" id="IPR011059">
    <property type="entry name" value="Metal-dep_hydrolase_composite"/>
</dbReference>
<dbReference type="UniPathway" id="UPA00395">
    <property type="reaction ID" value="UER00653"/>
</dbReference>
<dbReference type="HAMAP" id="MF_01645">
    <property type="entry name" value="Hydantoinase"/>
    <property type="match status" value="1"/>
</dbReference>
<dbReference type="InterPro" id="IPR032466">
    <property type="entry name" value="Metal_Hydrolase"/>
</dbReference>
<dbReference type="PANTHER" id="PTHR43668:SF4">
    <property type="entry name" value="ALLANTOINASE"/>
    <property type="match status" value="1"/>
</dbReference>
<dbReference type="GO" id="GO:0006145">
    <property type="term" value="P:purine nucleobase catabolic process"/>
    <property type="evidence" value="ECO:0007669"/>
    <property type="project" value="TreeGrafter"/>
</dbReference>
<dbReference type="Pfam" id="PF01979">
    <property type="entry name" value="Amidohydro_1"/>
    <property type="match status" value="1"/>
</dbReference>
<dbReference type="AlphaFoldDB" id="A0A6J4R5R3"/>
<feature type="binding site" evidence="8">
    <location>
        <position position="61"/>
    </location>
    <ligand>
        <name>Zn(2+)</name>
        <dbReference type="ChEBI" id="CHEBI:29105"/>
        <label>1</label>
    </ligand>
</feature>
<feature type="binding site" evidence="8">
    <location>
        <position position="59"/>
    </location>
    <ligand>
        <name>Zn(2+)</name>
        <dbReference type="ChEBI" id="CHEBI:29105"/>
        <label>1</label>
    </ligand>
</feature>
<feature type="domain" description="Amidohydrolase-related" evidence="9">
    <location>
        <begin position="50"/>
        <end position="429"/>
    </location>
</feature>
<dbReference type="GO" id="GO:0004038">
    <property type="term" value="F:allantoinase activity"/>
    <property type="evidence" value="ECO:0007669"/>
    <property type="project" value="UniProtKB-UniRule"/>
</dbReference>
<comment type="PTM">
    <text evidence="8">Carboxylation allows a single lysine to coordinate two zinc ions.</text>
</comment>
<feature type="binding site" evidence="8">
    <location>
        <position position="311"/>
    </location>
    <ligand>
        <name>Zn(2+)</name>
        <dbReference type="ChEBI" id="CHEBI:29105"/>
        <label>1</label>
    </ligand>
</feature>
<dbReference type="GO" id="GO:0000256">
    <property type="term" value="P:allantoin catabolic process"/>
    <property type="evidence" value="ECO:0007669"/>
    <property type="project" value="UniProtKB-UniRule"/>
</dbReference>
<evidence type="ECO:0000313" key="10">
    <source>
        <dbReference type="EMBL" id="CAA9464979.1"/>
    </source>
</evidence>
<dbReference type="InterPro" id="IPR047604">
    <property type="entry name" value="Allantoinase_bact"/>
</dbReference>
<evidence type="ECO:0000256" key="6">
    <source>
        <dbReference type="ARBA" id="ARBA00022801"/>
    </source>
</evidence>